<gene>
    <name evidence="1" type="ORF">BDN72DRAFT_965371</name>
</gene>
<dbReference type="Proteomes" id="UP000308600">
    <property type="component" value="Unassembled WGS sequence"/>
</dbReference>
<keyword evidence="2" id="KW-1185">Reference proteome</keyword>
<accession>A0ACD3A5H3</accession>
<dbReference type="EMBL" id="ML208697">
    <property type="protein sequence ID" value="TFK61083.1"/>
    <property type="molecule type" value="Genomic_DNA"/>
</dbReference>
<evidence type="ECO:0000313" key="1">
    <source>
        <dbReference type="EMBL" id="TFK61083.1"/>
    </source>
</evidence>
<proteinExistence type="predicted"/>
<name>A0ACD3A5H3_9AGAR</name>
<reference evidence="1 2" key="1">
    <citation type="journal article" date="2019" name="Nat. Ecol. Evol.">
        <title>Megaphylogeny resolves global patterns of mushroom evolution.</title>
        <authorList>
            <person name="Varga T."/>
            <person name="Krizsan K."/>
            <person name="Foldi C."/>
            <person name="Dima B."/>
            <person name="Sanchez-Garcia M."/>
            <person name="Sanchez-Ramirez S."/>
            <person name="Szollosi G.J."/>
            <person name="Szarkandi J.G."/>
            <person name="Papp V."/>
            <person name="Albert L."/>
            <person name="Andreopoulos W."/>
            <person name="Angelini C."/>
            <person name="Antonin V."/>
            <person name="Barry K.W."/>
            <person name="Bougher N.L."/>
            <person name="Buchanan P."/>
            <person name="Buyck B."/>
            <person name="Bense V."/>
            <person name="Catcheside P."/>
            <person name="Chovatia M."/>
            <person name="Cooper J."/>
            <person name="Damon W."/>
            <person name="Desjardin D."/>
            <person name="Finy P."/>
            <person name="Geml J."/>
            <person name="Haridas S."/>
            <person name="Hughes K."/>
            <person name="Justo A."/>
            <person name="Karasinski D."/>
            <person name="Kautmanova I."/>
            <person name="Kiss B."/>
            <person name="Kocsube S."/>
            <person name="Kotiranta H."/>
            <person name="LaButti K.M."/>
            <person name="Lechner B.E."/>
            <person name="Liimatainen K."/>
            <person name="Lipzen A."/>
            <person name="Lukacs Z."/>
            <person name="Mihaltcheva S."/>
            <person name="Morgado L.N."/>
            <person name="Niskanen T."/>
            <person name="Noordeloos M.E."/>
            <person name="Ohm R.A."/>
            <person name="Ortiz-Santana B."/>
            <person name="Ovrebo C."/>
            <person name="Racz N."/>
            <person name="Riley R."/>
            <person name="Savchenko A."/>
            <person name="Shiryaev A."/>
            <person name="Soop K."/>
            <person name="Spirin V."/>
            <person name="Szebenyi C."/>
            <person name="Tomsovsky M."/>
            <person name="Tulloss R.E."/>
            <person name="Uehling J."/>
            <person name="Grigoriev I.V."/>
            <person name="Vagvolgyi C."/>
            <person name="Papp T."/>
            <person name="Martin F.M."/>
            <person name="Miettinen O."/>
            <person name="Hibbett D.S."/>
            <person name="Nagy L.G."/>
        </authorList>
    </citation>
    <scope>NUCLEOTIDE SEQUENCE [LARGE SCALE GENOMIC DNA]</scope>
    <source>
        <strain evidence="1 2">NL-1719</strain>
    </source>
</reference>
<organism evidence="1 2">
    <name type="scientific">Pluteus cervinus</name>
    <dbReference type="NCBI Taxonomy" id="181527"/>
    <lineage>
        <taxon>Eukaryota</taxon>
        <taxon>Fungi</taxon>
        <taxon>Dikarya</taxon>
        <taxon>Basidiomycota</taxon>
        <taxon>Agaricomycotina</taxon>
        <taxon>Agaricomycetes</taxon>
        <taxon>Agaricomycetidae</taxon>
        <taxon>Agaricales</taxon>
        <taxon>Pluteineae</taxon>
        <taxon>Pluteaceae</taxon>
        <taxon>Pluteus</taxon>
    </lineage>
</organism>
<evidence type="ECO:0000313" key="2">
    <source>
        <dbReference type="Proteomes" id="UP000308600"/>
    </source>
</evidence>
<sequence length="577" mass="65404">MSPTVRFATSSLSKHSKLPGPGNFMGSHTIIVDFQETSISKVDDQIQTLRCYLQKLLIARNALAPIHRLPPDILLEIFAIFYARLPTWHDLSMLRLTWVSHHWRELALGTPTLWSDVSTPHLSAAKWWLARTGSAPLSVRLLNVTKKVIVPVIPELQFILEQIHRISILRYSQRSSDVFKLDIPESVWEEPALLLDFLELKGVVLHGRFLSSVPNVWNMVLRRCKFSWDAGRTNFLELTHLDIAFPQSTIPVAQLLGLLQRMPSLECLVVIHVFATDDDQDTFVPSPTLQFPQLHTLKLGFGKAIDPPLQFLRHALSSFTTSQTMISCSFDAARLEHNRLHTQFLPSFSEVVSPQRVVAIKVTSPQHYTFGEVVINFRTTKQESSRMNLQIETSTSQHRSLCSILQEGLTLTHLEAIRFSRWGLRDPSGFVTMFGELPNLSYVDWGCTAMDLFEDVSLIEDGIARPPLASVKIFGFLECTWKNNYKPLAQFLVQRQRLGYELETITLDLTGSRPDDNTLAELNKLVDVVWEDSPEMVEIQSVFEGPELIWSRTSTGVKLADESDDDSRCITPTDSDS</sequence>
<protein>
    <submittedName>
        <fullName evidence="1">Uncharacterized protein</fullName>
    </submittedName>
</protein>